<comment type="caution">
    <text evidence="1">The sequence shown here is derived from an EMBL/GenBank/DDBJ whole genome shotgun (WGS) entry which is preliminary data.</text>
</comment>
<dbReference type="InterPro" id="IPR036388">
    <property type="entry name" value="WH-like_DNA-bd_sf"/>
</dbReference>
<protein>
    <recommendedName>
        <fullName evidence="3">Helix-turn-helix domain-containing protein</fullName>
    </recommendedName>
</protein>
<proteinExistence type="predicted"/>
<reference evidence="1" key="1">
    <citation type="submission" date="2020-04" db="EMBL/GenBank/DDBJ databases">
        <title>Global-level population genomics supports evidence of horizontal gene transfer on evolution of Rhizobia in Lentils.</title>
        <authorList>
            <person name="Gai Y."/>
            <person name="Cook D."/>
            <person name="Riely B."/>
        </authorList>
    </citation>
    <scope>NUCLEOTIDE SEQUENCE</scope>
    <source>
        <strain evidence="1">TLR9</strain>
    </source>
</reference>
<dbReference type="AlphaFoldDB" id="A0AB35FML7"/>
<dbReference type="EMBL" id="JAAXQQ010000011">
    <property type="protein sequence ID" value="MBY3067442.1"/>
    <property type="molecule type" value="Genomic_DNA"/>
</dbReference>
<dbReference type="Proteomes" id="UP000758022">
    <property type="component" value="Unassembled WGS sequence"/>
</dbReference>
<accession>A0AB35FML7</accession>
<sequence length="214" mass="23609">MGKITDGREEWGPVQLRAARDENLDRLDLRVLILIASRDRFGGNGRGCSLSPKQMALELHVHEKSVSRSIGNLASRKYIGSEKRSDRRLKEYFVLYDGAAETVESAEIIENGSVGAAPRIGAAITAISLDQAIAYFPNAPSFGDRHGYLNVGGFLAWLDRRMRARQCTSDEINAGMEIAEMVFDTYDNGTPEYGVAYRILQTDLEGEVEAGYDG</sequence>
<dbReference type="Gene3D" id="1.10.10.10">
    <property type="entry name" value="Winged helix-like DNA-binding domain superfamily/Winged helix DNA-binding domain"/>
    <property type="match status" value="1"/>
</dbReference>
<organism evidence="1 2">
    <name type="scientific">Rhizobium laguerreae</name>
    <dbReference type="NCBI Taxonomy" id="1076926"/>
    <lineage>
        <taxon>Bacteria</taxon>
        <taxon>Pseudomonadati</taxon>
        <taxon>Pseudomonadota</taxon>
        <taxon>Alphaproteobacteria</taxon>
        <taxon>Hyphomicrobiales</taxon>
        <taxon>Rhizobiaceae</taxon>
        <taxon>Rhizobium/Agrobacterium group</taxon>
        <taxon>Rhizobium</taxon>
    </lineage>
</organism>
<dbReference type="RefSeq" id="WP_221979911.1">
    <property type="nucleotide sequence ID" value="NZ_JAAXQQ010000011.1"/>
</dbReference>
<name>A0AB35FML7_9HYPH</name>
<evidence type="ECO:0000313" key="1">
    <source>
        <dbReference type="EMBL" id="MBY3067442.1"/>
    </source>
</evidence>
<evidence type="ECO:0008006" key="3">
    <source>
        <dbReference type="Google" id="ProtNLM"/>
    </source>
</evidence>
<gene>
    <name evidence="1" type="ORF">HFO74_29165</name>
</gene>
<evidence type="ECO:0000313" key="2">
    <source>
        <dbReference type="Proteomes" id="UP000758022"/>
    </source>
</evidence>